<keyword evidence="3" id="KW-1185">Reference proteome</keyword>
<dbReference type="InterPro" id="IPR007404">
    <property type="entry name" value="YdjM-like"/>
</dbReference>
<dbReference type="PANTHER" id="PTHR40031">
    <property type="entry name" value="HYPOTHETICAL MEMBRANE SPANNING PROTEIN"/>
    <property type="match status" value="1"/>
</dbReference>
<dbReference type="AlphaFoldDB" id="A0A1H7ZZU7"/>
<keyword evidence="1" id="KW-0472">Membrane</keyword>
<feature type="transmembrane region" description="Helical" evidence="1">
    <location>
        <begin position="96"/>
        <end position="114"/>
    </location>
</feature>
<accession>A0A1H7ZZU7</accession>
<dbReference type="EMBL" id="FOAP01000020">
    <property type="protein sequence ID" value="SEM64202.1"/>
    <property type="molecule type" value="Genomic_DNA"/>
</dbReference>
<dbReference type="PANTHER" id="PTHR40031:SF1">
    <property type="entry name" value="MEMBRANE-BOUND METAL-DEPENDENT HYDROLASE"/>
    <property type="match status" value="1"/>
</dbReference>
<evidence type="ECO:0000313" key="3">
    <source>
        <dbReference type="Proteomes" id="UP000182719"/>
    </source>
</evidence>
<proteinExistence type="predicted"/>
<evidence type="ECO:0000256" key="1">
    <source>
        <dbReference type="SAM" id="Phobius"/>
    </source>
</evidence>
<sequence>MDNLTHGLMGLALGALRRPDAKGAPLSTTDKAVLLGCVLAAELPDLDNLLPSENSVVHALQAHRGLSHALVFTPVIAAAATLVAKAVFRPARVGPVFLYSLGSVLFAHLLADLWTGWGTRVLLPFSRERWTLDWSMVVDPWVTLPLLAGALWAWRRRAQWRRALVLGLVGAAAYLGLRVSFQAALGHRVRGTWPGAEQVQVFPAWLSLTTWRYVVVLPGEYVTGTVALGEPPHEQRRWPRPGPGAVPESARNLATVREALAWARFPLVSTLPRPGGGTELRIGDLRYHLGGQPTLQFILELDAQGALSTARLDRGGSAASLLRRWRSPEPVPPTPEG</sequence>
<keyword evidence="1" id="KW-1133">Transmembrane helix</keyword>
<name>A0A1H7ZZU7_STIAU</name>
<dbReference type="InterPro" id="IPR053170">
    <property type="entry name" value="Transcription_regulator"/>
</dbReference>
<dbReference type="Proteomes" id="UP000182719">
    <property type="component" value="Unassembled WGS sequence"/>
</dbReference>
<organism evidence="2 3">
    <name type="scientific">Stigmatella aurantiaca</name>
    <dbReference type="NCBI Taxonomy" id="41"/>
    <lineage>
        <taxon>Bacteria</taxon>
        <taxon>Pseudomonadati</taxon>
        <taxon>Myxococcota</taxon>
        <taxon>Myxococcia</taxon>
        <taxon>Myxococcales</taxon>
        <taxon>Cystobacterineae</taxon>
        <taxon>Archangiaceae</taxon>
        <taxon>Stigmatella</taxon>
    </lineage>
</organism>
<feature type="transmembrane region" description="Helical" evidence="1">
    <location>
        <begin position="65"/>
        <end position="84"/>
    </location>
</feature>
<feature type="transmembrane region" description="Helical" evidence="1">
    <location>
        <begin position="163"/>
        <end position="181"/>
    </location>
</feature>
<gene>
    <name evidence="2" type="ORF">SAMN05444354_12049</name>
</gene>
<keyword evidence="1" id="KW-0812">Transmembrane</keyword>
<dbReference type="OrthoDB" id="9781927at2"/>
<reference evidence="3" key="1">
    <citation type="submission" date="2016-10" db="EMBL/GenBank/DDBJ databases">
        <authorList>
            <person name="Varghese N."/>
            <person name="Submissions S."/>
        </authorList>
    </citation>
    <scope>NUCLEOTIDE SEQUENCE [LARGE SCALE GENOMIC DNA]</scope>
    <source>
        <strain evidence="3">DSM 17044</strain>
    </source>
</reference>
<dbReference type="Pfam" id="PF04307">
    <property type="entry name" value="YdjM"/>
    <property type="match status" value="1"/>
</dbReference>
<evidence type="ECO:0000313" key="2">
    <source>
        <dbReference type="EMBL" id="SEM64202.1"/>
    </source>
</evidence>
<dbReference type="RefSeq" id="WP_075009839.1">
    <property type="nucleotide sequence ID" value="NZ_FOAP01000020.1"/>
</dbReference>
<feature type="transmembrane region" description="Helical" evidence="1">
    <location>
        <begin position="134"/>
        <end position="154"/>
    </location>
</feature>
<protein>
    <submittedName>
        <fullName evidence="2">Inner membrane protein</fullName>
    </submittedName>
</protein>